<evidence type="ECO:0000313" key="1">
    <source>
        <dbReference type="EMBL" id="GAA4110393.1"/>
    </source>
</evidence>
<gene>
    <name evidence="1" type="ORF">GCM10022393_07420</name>
</gene>
<keyword evidence="2" id="KW-1185">Reference proteome</keyword>
<dbReference type="EMBL" id="BAABCW010000002">
    <property type="protein sequence ID" value="GAA4110393.1"/>
    <property type="molecule type" value="Genomic_DNA"/>
</dbReference>
<protein>
    <submittedName>
        <fullName evidence="1">Uncharacterized protein</fullName>
    </submittedName>
</protein>
<comment type="caution">
    <text evidence="1">The sequence shown here is derived from an EMBL/GenBank/DDBJ whole genome shotgun (WGS) entry which is preliminary data.</text>
</comment>
<name>A0ABP7XCK3_9FLAO</name>
<organism evidence="1 2">
    <name type="scientific">Aquimarina addita</name>
    <dbReference type="NCBI Taxonomy" id="870485"/>
    <lineage>
        <taxon>Bacteria</taxon>
        <taxon>Pseudomonadati</taxon>
        <taxon>Bacteroidota</taxon>
        <taxon>Flavobacteriia</taxon>
        <taxon>Flavobacteriales</taxon>
        <taxon>Flavobacteriaceae</taxon>
        <taxon>Aquimarina</taxon>
    </lineage>
</organism>
<dbReference type="Proteomes" id="UP001500459">
    <property type="component" value="Unassembled WGS sequence"/>
</dbReference>
<evidence type="ECO:0000313" key="2">
    <source>
        <dbReference type="Proteomes" id="UP001500459"/>
    </source>
</evidence>
<accession>A0ABP7XCK3</accession>
<sequence length="124" mass="14418">MCVITVIACARTVDPTIENINKIFTSKDFTFEFHKKEAPSASLSFRDDYLVFKSDQPTIRRVITYDEVVLINNFIQNIVNLHSETLDKKSSSYYVIKNTAYKTVVIPDQEDFYFEALLKTLDLY</sequence>
<proteinExistence type="predicted"/>
<reference evidence="2" key="1">
    <citation type="journal article" date="2019" name="Int. J. Syst. Evol. Microbiol.">
        <title>The Global Catalogue of Microorganisms (GCM) 10K type strain sequencing project: providing services to taxonomists for standard genome sequencing and annotation.</title>
        <authorList>
            <consortium name="The Broad Institute Genomics Platform"/>
            <consortium name="The Broad Institute Genome Sequencing Center for Infectious Disease"/>
            <person name="Wu L."/>
            <person name="Ma J."/>
        </authorList>
    </citation>
    <scope>NUCLEOTIDE SEQUENCE [LARGE SCALE GENOMIC DNA]</scope>
    <source>
        <strain evidence="2">JCM 17106</strain>
    </source>
</reference>